<comment type="caution">
    <text evidence="3">The sequence shown here is derived from an EMBL/GenBank/DDBJ whole genome shotgun (WGS) entry which is preliminary data.</text>
</comment>
<dbReference type="Proteomes" id="UP001166291">
    <property type="component" value="Unassembled WGS sequence"/>
</dbReference>
<feature type="compositionally biased region" description="Low complexity" evidence="1">
    <location>
        <begin position="152"/>
        <end position="166"/>
    </location>
</feature>
<keyword evidence="2" id="KW-1133">Transmembrane helix</keyword>
<dbReference type="RefSeq" id="WP_219043812.1">
    <property type="nucleotide sequence ID" value="NZ_JAHWDQ010000003.1"/>
</dbReference>
<protein>
    <submittedName>
        <fullName evidence="3">Uncharacterized protein</fullName>
    </submittedName>
</protein>
<organism evidence="3 4">
    <name type="scientific">Zhongshania aquimaris</name>
    <dbReference type="NCBI Taxonomy" id="2857107"/>
    <lineage>
        <taxon>Bacteria</taxon>
        <taxon>Pseudomonadati</taxon>
        <taxon>Pseudomonadota</taxon>
        <taxon>Gammaproteobacteria</taxon>
        <taxon>Cellvibrionales</taxon>
        <taxon>Spongiibacteraceae</taxon>
        <taxon>Zhongshania</taxon>
    </lineage>
</organism>
<dbReference type="EMBL" id="JAHWDQ010000003">
    <property type="protein sequence ID" value="MBW2941573.1"/>
    <property type="molecule type" value="Genomic_DNA"/>
</dbReference>
<keyword evidence="2" id="KW-0812">Transmembrane</keyword>
<evidence type="ECO:0000313" key="3">
    <source>
        <dbReference type="EMBL" id="MBW2941573.1"/>
    </source>
</evidence>
<feature type="transmembrane region" description="Helical" evidence="2">
    <location>
        <begin position="79"/>
        <end position="98"/>
    </location>
</feature>
<evidence type="ECO:0000256" key="1">
    <source>
        <dbReference type="SAM" id="MobiDB-lite"/>
    </source>
</evidence>
<evidence type="ECO:0000313" key="4">
    <source>
        <dbReference type="Proteomes" id="UP001166291"/>
    </source>
</evidence>
<proteinExistence type="predicted"/>
<evidence type="ECO:0000256" key="2">
    <source>
        <dbReference type="SAM" id="Phobius"/>
    </source>
</evidence>
<keyword evidence="2" id="KW-0472">Membrane</keyword>
<keyword evidence="4" id="KW-1185">Reference proteome</keyword>
<gene>
    <name evidence="3" type="ORF">KXJ70_12325</name>
</gene>
<feature type="region of interest" description="Disordered" evidence="1">
    <location>
        <begin position="139"/>
        <end position="174"/>
    </location>
</feature>
<sequence>MTDDIEYWLKRLADPAACESPKERAVMEAVRSGLRAADSLEQTDELALKRLHQRLASEGLYEETATPSRSIPRSKRLQFVGYAAVLLVGVSLVLNYAVTDKPLHEAALQESEARFSKAESTKNASPAFSNAMIAEEREATMQSDTAGRAGAEESPAAMAAPAKPQALSSRPKEKDLSEYRAQGFAADMAESRLIEDMASEAENAAHPVRLTLNLVQWQALLELNPEVLSLSKGDEEGSWILVLYDEAAKEQWLAKLPEASKDGEWPIDVELNIEVIISDD</sequence>
<name>A0ABS6VU98_9GAMM</name>
<accession>A0ABS6VU98</accession>
<reference evidence="3" key="1">
    <citation type="submission" date="2021-07" db="EMBL/GenBank/DDBJ databases">
        <title>Zhongshania sp. CAU 1632 isolated from seawater.</title>
        <authorList>
            <person name="Kim W."/>
        </authorList>
    </citation>
    <scope>NUCLEOTIDE SEQUENCE</scope>
    <source>
        <strain evidence="3">CAU 1632</strain>
    </source>
</reference>